<keyword evidence="2" id="KW-1185">Reference proteome</keyword>
<dbReference type="InterPro" id="IPR012489">
    <property type="entry name" value="NucleaseA_inhib-like"/>
</dbReference>
<protein>
    <submittedName>
        <fullName evidence="1">Nuclease A inhibitor-like protein</fullName>
    </submittedName>
</protein>
<gene>
    <name evidence="1" type="ORF">SAMN05421739_101135</name>
</gene>
<dbReference type="EMBL" id="FOOT01000001">
    <property type="protein sequence ID" value="SFF85693.1"/>
    <property type="molecule type" value="Genomic_DNA"/>
</dbReference>
<dbReference type="AlphaFoldDB" id="A0A1I2M2E1"/>
<dbReference type="Proteomes" id="UP000198724">
    <property type="component" value="Unassembled WGS sequence"/>
</dbReference>
<dbReference type="SUPFAM" id="SSF82602">
    <property type="entry name" value="Nuclease A inhibitor (NuiA)"/>
    <property type="match status" value="1"/>
</dbReference>
<proteinExistence type="predicted"/>
<evidence type="ECO:0000313" key="1">
    <source>
        <dbReference type="EMBL" id="SFF85693.1"/>
    </source>
</evidence>
<dbReference type="Gene3D" id="3.40.1460.10">
    <property type="entry name" value="Nuclease A inhibitor-like"/>
    <property type="match status" value="1"/>
</dbReference>
<reference evidence="2" key="1">
    <citation type="submission" date="2016-10" db="EMBL/GenBank/DDBJ databases">
        <authorList>
            <person name="Varghese N."/>
            <person name="Submissions S."/>
        </authorList>
    </citation>
    <scope>NUCLEOTIDE SEQUENCE [LARGE SCALE GENOMIC DNA]</scope>
    <source>
        <strain evidence="2">LP51</strain>
    </source>
</reference>
<dbReference type="OrthoDB" id="852327at2"/>
<dbReference type="Pfam" id="PF07924">
    <property type="entry name" value="NuiA"/>
    <property type="match status" value="1"/>
</dbReference>
<evidence type="ECO:0000313" key="2">
    <source>
        <dbReference type="Proteomes" id="UP000198724"/>
    </source>
</evidence>
<dbReference type="STRING" id="1436961.SAMN05421739_101135"/>
<dbReference type="RefSeq" id="WP_092098023.1">
    <property type="nucleotide sequence ID" value="NZ_FOOT01000001.1"/>
</dbReference>
<organism evidence="1 2">
    <name type="scientific">Pontibacter chinhatensis</name>
    <dbReference type="NCBI Taxonomy" id="1436961"/>
    <lineage>
        <taxon>Bacteria</taxon>
        <taxon>Pseudomonadati</taxon>
        <taxon>Bacteroidota</taxon>
        <taxon>Cytophagia</taxon>
        <taxon>Cytophagales</taxon>
        <taxon>Hymenobacteraceae</taxon>
        <taxon>Pontibacter</taxon>
    </lineage>
</organism>
<dbReference type="InterPro" id="IPR036587">
    <property type="entry name" value="NucleaseA_inhib-like_sf"/>
</dbReference>
<name>A0A1I2M2E1_9BACT</name>
<accession>A0A1I2M2E1</accession>
<sequence>MSKEQLQKELTQAADGILLRSEIEAPLEFVYLETEQGRPLTTEDVVEHAGKPSGMAVRTYDLEGFMQLLQGVTSDARKGPDSATQQLFGTLQRLLQDVKVYTITQIGTEAYILGRAEDGTYAGYKSMVVLDEASIDEQDES</sequence>